<proteinExistence type="predicted"/>
<keyword evidence="3" id="KW-1185">Reference proteome</keyword>
<keyword evidence="1" id="KW-0472">Membrane</keyword>
<evidence type="ECO:0000313" key="2">
    <source>
        <dbReference type="EMBL" id="PWV90272.1"/>
    </source>
</evidence>
<dbReference type="Proteomes" id="UP000246635">
    <property type="component" value="Unassembled WGS sequence"/>
</dbReference>
<protein>
    <recommendedName>
        <fullName evidence="4">Hemolysin XhlA</fullName>
    </recommendedName>
</protein>
<gene>
    <name evidence="2" type="ORF">DFQ01_14448</name>
</gene>
<dbReference type="AlphaFoldDB" id="A0A2V2YGZ1"/>
<feature type="transmembrane region" description="Helical" evidence="1">
    <location>
        <begin position="37"/>
        <end position="55"/>
    </location>
</feature>
<name>A0A2V2YGZ1_9BACL</name>
<accession>A0A2V2YGZ1</accession>
<dbReference type="EMBL" id="QGTQ01000044">
    <property type="protein sequence ID" value="PWV90272.1"/>
    <property type="molecule type" value="Genomic_DNA"/>
</dbReference>
<sequence>MANEDYFPEILQRLTRIEENTKNLNDKVKDLEDDRKWLWRTTFGSIIVAVLGFFYRGGA</sequence>
<evidence type="ECO:0000313" key="3">
    <source>
        <dbReference type="Proteomes" id="UP000246635"/>
    </source>
</evidence>
<keyword evidence="1" id="KW-0812">Transmembrane</keyword>
<comment type="caution">
    <text evidence="2">The sequence shown here is derived from an EMBL/GenBank/DDBJ whole genome shotgun (WGS) entry which is preliminary data.</text>
</comment>
<organism evidence="2 3">
    <name type="scientific">Paenibacillus cellulosilyticus</name>
    <dbReference type="NCBI Taxonomy" id="375489"/>
    <lineage>
        <taxon>Bacteria</taxon>
        <taxon>Bacillati</taxon>
        <taxon>Bacillota</taxon>
        <taxon>Bacilli</taxon>
        <taxon>Bacillales</taxon>
        <taxon>Paenibacillaceae</taxon>
        <taxon>Paenibacillus</taxon>
    </lineage>
</organism>
<evidence type="ECO:0008006" key="4">
    <source>
        <dbReference type="Google" id="ProtNLM"/>
    </source>
</evidence>
<reference evidence="2 3" key="1">
    <citation type="submission" date="2018-05" db="EMBL/GenBank/DDBJ databases">
        <title>Genomic Encyclopedia of Type Strains, Phase III (KMG-III): the genomes of soil and plant-associated and newly described type strains.</title>
        <authorList>
            <person name="Whitman W."/>
        </authorList>
    </citation>
    <scope>NUCLEOTIDE SEQUENCE [LARGE SCALE GENOMIC DNA]</scope>
    <source>
        <strain evidence="2 3">CECT 5696</strain>
    </source>
</reference>
<dbReference type="RefSeq" id="WP_110047471.1">
    <property type="nucleotide sequence ID" value="NZ_CP054610.1"/>
</dbReference>
<evidence type="ECO:0000256" key="1">
    <source>
        <dbReference type="SAM" id="Phobius"/>
    </source>
</evidence>
<keyword evidence="1" id="KW-1133">Transmembrane helix</keyword>
<dbReference type="OrthoDB" id="2186744at2"/>